<organism evidence="3 4">
    <name type="scientific">Cyberlindnera fabianii</name>
    <name type="common">Yeast</name>
    <name type="synonym">Hansenula fabianii</name>
    <dbReference type="NCBI Taxonomy" id="36022"/>
    <lineage>
        <taxon>Eukaryota</taxon>
        <taxon>Fungi</taxon>
        <taxon>Dikarya</taxon>
        <taxon>Ascomycota</taxon>
        <taxon>Saccharomycotina</taxon>
        <taxon>Saccharomycetes</taxon>
        <taxon>Phaffomycetales</taxon>
        <taxon>Phaffomycetaceae</taxon>
        <taxon>Cyberlindnera</taxon>
    </lineage>
</organism>
<dbReference type="Gene3D" id="1.10.8.10">
    <property type="entry name" value="DNA helicase RuvA subunit, C-terminal domain"/>
    <property type="match status" value="1"/>
</dbReference>
<feature type="transmembrane region" description="Helical" evidence="1">
    <location>
        <begin position="134"/>
        <end position="160"/>
    </location>
</feature>
<evidence type="ECO:0000256" key="1">
    <source>
        <dbReference type="SAM" id="Phobius"/>
    </source>
</evidence>
<accession>A0A1V2LEB1</accession>
<dbReference type="STRING" id="36022.A0A1V2LEB1"/>
<evidence type="ECO:0000259" key="2">
    <source>
        <dbReference type="SMART" id="SM00594"/>
    </source>
</evidence>
<gene>
    <name evidence="3" type="ORF">BON22_0747</name>
</gene>
<evidence type="ECO:0000313" key="3">
    <source>
        <dbReference type="EMBL" id="ONH69686.1"/>
    </source>
</evidence>
<dbReference type="GO" id="GO:0036503">
    <property type="term" value="P:ERAD pathway"/>
    <property type="evidence" value="ECO:0007669"/>
    <property type="project" value="TreeGrafter"/>
</dbReference>
<feature type="domain" description="UAS" evidence="2">
    <location>
        <begin position="181"/>
        <end position="308"/>
    </location>
</feature>
<dbReference type="PANTHER" id="PTHR23322:SF1">
    <property type="entry name" value="FAS-ASSOCIATED FACTOR 2"/>
    <property type="match status" value="1"/>
</dbReference>
<dbReference type="InterPro" id="IPR036249">
    <property type="entry name" value="Thioredoxin-like_sf"/>
</dbReference>
<dbReference type="GO" id="GO:0043130">
    <property type="term" value="F:ubiquitin binding"/>
    <property type="evidence" value="ECO:0007669"/>
    <property type="project" value="TreeGrafter"/>
</dbReference>
<dbReference type="InterPro" id="IPR050730">
    <property type="entry name" value="UBX_domain-protein"/>
</dbReference>
<dbReference type="VEuPathDB" id="FungiDB:BON22_0747"/>
<dbReference type="AlphaFoldDB" id="A0A1V2LEB1"/>
<dbReference type="Proteomes" id="UP000189513">
    <property type="component" value="Unassembled WGS sequence"/>
</dbReference>
<keyword evidence="4" id="KW-1185">Reference proteome</keyword>
<dbReference type="GO" id="GO:0005783">
    <property type="term" value="C:endoplasmic reticulum"/>
    <property type="evidence" value="ECO:0007669"/>
    <property type="project" value="TreeGrafter"/>
</dbReference>
<protein>
    <submittedName>
        <fullName evidence="3">UBX domain-containing protein 2</fullName>
    </submittedName>
</protein>
<dbReference type="Pfam" id="PF14555">
    <property type="entry name" value="UBA_4"/>
    <property type="match status" value="1"/>
</dbReference>
<keyword evidence="1" id="KW-0812">Transmembrane</keyword>
<sequence length="369" mass="43089">MSDLTNEEQDKLNEFQVITAFPEEQHDKVVKMLRNNYWNLEVALSKYFDGHLEQEAAREPLIEQPQAPPVRQRPQQPQNLQDFLDMRMNHNGHHNMMLPQLPIVRPISNLWRTQVGLNRQIDHFGFQTMAQSPILFILLFIPRTLTFILSGFVYLFNYFFPPSPDMIPSTPSRDHFNPIEHYESLTQDKTTFEFYKGDFNDAFDQCKRESKFMLLILLGDNDLSNTFVKRILNNEAVSNLIKEEEIIVYMTHCAHPQGLEISRTMRTRAVPAAYLLGNVASGPSGISSMSVCARLSIKTLNAFVSKLNGEIERYKPELISKRVEMEELKFAREIREMQDRAYEESLIADRIKQEEKELEEKKQKEQNEN</sequence>
<proteinExistence type="predicted"/>
<dbReference type="InterPro" id="IPR006577">
    <property type="entry name" value="UAS"/>
</dbReference>
<dbReference type="Gene3D" id="3.40.30.10">
    <property type="entry name" value="Glutaredoxin"/>
    <property type="match status" value="1"/>
</dbReference>
<comment type="caution">
    <text evidence="3">The sequence shown here is derived from an EMBL/GenBank/DDBJ whole genome shotgun (WGS) entry which is preliminary data.</text>
</comment>
<keyword evidence="1" id="KW-0472">Membrane</keyword>
<dbReference type="PANTHER" id="PTHR23322">
    <property type="entry name" value="FAS-ASSOCIATED PROTEIN"/>
    <property type="match status" value="1"/>
</dbReference>
<dbReference type="SUPFAM" id="SSF52833">
    <property type="entry name" value="Thioredoxin-like"/>
    <property type="match status" value="1"/>
</dbReference>
<evidence type="ECO:0000313" key="4">
    <source>
        <dbReference type="Proteomes" id="UP000189513"/>
    </source>
</evidence>
<dbReference type="SMART" id="SM00594">
    <property type="entry name" value="UAS"/>
    <property type="match status" value="1"/>
</dbReference>
<dbReference type="EMBL" id="MPUK01000001">
    <property type="protein sequence ID" value="ONH69686.1"/>
    <property type="molecule type" value="Genomic_DNA"/>
</dbReference>
<keyword evidence="1" id="KW-1133">Transmembrane helix</keyword>
<name>A0A1V2LEB1_CYBFA</name>
<reference evidence="4" key="1">
    <citation type="journal article" date="2017" name="Genome Announc.">
        <title>Genome sequences of Cyberlindnera fabianii 65, Pichia kudriavzevii 129, and Saccharomyces cerevisiae 131 isolated from fermented masau fruits in Zimbabwe.</title>
        <authorList>
            <person name="van Rijswijck I.M.H."/>
            <person name="Derks M.F.L."/>
            <person name="Abee T."/>
            <person name="de Ridder D."/>
            <person name="Smid E.J."/>
        </authorList>
    </citation>
    <scope>NUCLEOTIDE SEQUENCE [LARGE SCALE GENOMIC DNA]</scope>
    <source>
        <strain evidence="4">65</strain>
    </source>
</reference>